<dbReference type="Pfam" id="PF07715">
    <property type="entry name" value="Plug"/>
    <property type="match status" value="1"/>
</dbReference>
<keyword evidence="2 7" id="KW-0813">Transport</keyword>
<dbReference type="Gene3D" id="2.60.40.1120">
    <property type="entry name" value="Carboxypeptidase-like, regulatory domain"/>
    <property type="match status" value="1"/>
</dbReference>
<gene>
    <name evidence="9" type="ORF">HMPREF9455_01738</name>
</gene>
<dbReference type="InterPro" id="IPR012910">
    <property type="entry name" value="Plug_dom"/>
</dbReference>
<evidence type="ECO:0000256" key="2">
    <source>
        <dbReference type="ARBA" id="ARBA00022448"/>
    </source>
</evidence>
<dbReference type="Gene3D" id="2.170.130.10">
    <property type="entry name" value="TonB-dependent receptor, plug domain"/>
    <property type="match status" value="1"/>
</dbReference>
<evidence type="ECO:0000256" key="6">
    <source>
        <dbReference type="ARBA" id="ARBA00023237"/>
    </source>
</evidence>
<dbReference type="InterPro" id="IPR036942">
    <property type="entry name" value="Beta-barrel_TonB_sf"/>
</dbReference>
<evidence type="ECO:0000256" key="1">
    <source>
        <dbReference type="ARBA" id="ARBA00004571"/>
    </source>
</evidence>
<dbReference type="InterPro" id="IPR023996">
    <property type="entry name" value="TonB-dep_OMP_SusC/RagA"/>
</dbReference>
<keyword evidence="4 7" id="KW-0812">Transmembrane</keyword>
<dbReference type="InterPro" id="IPR023997">
    <property type="entry name" value="TonB-dep_OMP_SusC/RagA_CS"/>
</dbReference>
<evidence type="ECO:0000256" key="5">
    <source>
        <dbReference type="ARBA" id="ARBA00023136"/>
    </source>
</evidence>
<keyword evidence="6 7" id="KW-0998">Cell outer membrane</keyword>
<dbReference type="NCBIfam" id="TIGR04057">
    <property type="entry name" value="SusC_RagA_signa"/>
    <property type="match status" value="1"/>
</dbReference>
<feature type="domain" description="Secretin/TonB short N-terminal" evidence="8">
    <location>
        <begin position="72"/>
        <end position="122"/>
    </location>
</feature>
<dbReference type="eggNOG" id="COG4771">
    <property type="taxonomic scope" value="Bacteria"/>
</dbReference>
<dbReference type="SUPFAM" id="SSF56935">
    <property type="entry name" value="Porins"/>
    <property type="match status" value="1"/>
</dbReference>
<dbReference type="SMART" id="SM00965">
    <property type="entry name" value="STN"/>
    <property type="match status" value="1"/>
</dbReference>
<evidence type="ECO:0000313" key="9">
    <source>
        <dbReference type="EMBL" id="EGK02104.1"/>
    </source>
</evidence>
<comment type="subcellular location">
    <subcellularLocation>
        <location evidence="1 7">Cell outer membrane</location>
        <topology evidence="1 7">Multi-pass membrane protein</topology>
    </subcellularLocation>
</comment>
<comment type="similarity">
    <text evidence="7">Belongs to the TonB-dependent receptor family.</text>
</comment>
<dbReference type="FunFam" id="2.60.40.1120:FF:000003">
    <property type="entry name" value="Outer membrane protein Omp121"/>
    <property type="match status" value="1"/>
</dbReference>
<dbReference type="Gene3D" id="2.40.170.20">
    <property type="entry name" value="TonB-dependent receptor, beta-barrel domain"/>
    <property type="match status" value="1"/>
</dbReference>
<dbReference type="NCBIfam" id="TIGR04056">
    <property type="entry name" value="OMP_RagA_SusC"/>
    <property type="match status" value="1"/>
</dbReference>
<dbReference type="InterPro" id="IPR008969">
    <property type="entry name" value="CarboxyPept-like_regulatory"/>
</dbReference>
<dbReference type="InterPro" id="IPR039426">
    <property type="entry name" value="TonB-dep_rcpt-like"/>
</dbReference>
<comment type="caution">
    <text evidence="9">The sequence shown here is derived from an EMBL/GenBank/DDBJ whole genome shotgun (WGS) entry which is preliminary data.</text>
</comment>
<keyword evidence="5 7" id="KW-0472">Membrane</keyword>
<dbReference type="InterPro" id="IPR037066">
    <property type="entry name" value="Plug_dom_sf"/>
</dbReference>
<dbReference type="EMBL" id="ADLV01000019">
    <property type="protein sequence ID" value="EGK02104.1"/>
    <property type="molecule type" value="Genomic_DNA"/>
</dbReference>
<dbReference type="AlphaFoldDB" id="F5IXC1"/>
<dbReference type="HOGENOM" id="CLU_004317_2_1_10"/>
<dbReference type="InterPro" id="IPR011662">
    <property type="entry name" value="Secretin/TonB_short_N"/>
</dbReference>
<dbReference type="PROSITE" id="PS52016">
    <property type="entry name" value="TONB_DEPENDENT_REC_3"/>
    <property type="match status" value="1"/>
</dbReference>
<evidence type="ECO:0000256" key="3">
    <source>
        <dbReference type="ARBA" id="ARBA00022452"/>
    </source>
</evidence>
<dbReference type="Pfam" id="PF13715">
    <property type="entry name" value="CarbopepD_reg_2"/>
    <property type="match status" value="1"/>
</dbReference>
<dbReference type="Proteomes" id="UP000004913">
    <property type="component" value="Unassembled WGS sequence"/>
</dbReference>
<protein>
    <recommendedName>
        <fullName evidence="8">Secretin/TonB short N-terminal domain-containing protein</fullName>
    </recommendedName>
</protein>
<evidence type="ECO:0000256" key="7">
    <source>
        <dbReference type="PROSITE-ProRule" id="PRU01360"/>
    </source>
</evidence>
<reference evidence="9 10" key="1">
    <citation type="submission" date="2011-04" db="EMBL/GenBank/DDBJ databases">
        <title>The Genome Sequence of Dysgonomonas gadei ATCC BAA-286.</title>
        <authorList>
            <consortium name="The Broad Institute Genome Sequencing Platform"/>
            <person name="Earl A."/>
            <person name="Ward D."/>
            <person name="Feldgarden M."/>
            <person name="Gevers D."/>
            <person name="Pudlo N."/>
            <person name="Martens E."/>
            <person name="Allen-Vercoe E."/>
            <person name="Young S.K."/>
            <person name="Zeng Q."/>
            <person name="Gargeya S."/>
            <person name="Fitzgerald M."/>
            <person name="Haas B."/>
            <person name="Abouelleil A."/>
            <person name="Alvarado L."/>
            <person name="Arachchi H.M."/>
            <person name="Berlin A."/>
            <person name="Brown A."/>
            <person name="Chapman S.B."/>
            <person name="Chen Z."/>
            <person name="Dunbar C."/>
            <person name="Freedman E."/>
            <person name="Gearin G."/>
            <person name="Gellesch M."/>
            <person name="Goldberg J."/>
            <person name="Griggs A."/>
            <person name="Gujja S."/>
            <person name="Heiman D."/>
            <person name="Howarth C."/>
            <person name="Larson L."/>
            <person name="Lui A."/>
            <person name="MacDonald P.J.P."/>
            <person name="Mehta T."/>
            <person name="Montmayeur A."/>
            <person name="Murphy C."/>
            <person name="Neiman D."/>
            <person name="Pearson M."/>
            <person name="Priest M."/>
            <person name="Roberts A."/>
            <person name="Saif S."/>
            <person name="Shea T."/>
            <person name="Shenoy N."/>
            <person name="Sisk P."/>
            <person name="Stolte C."/>
            <person name="Sykes S."/>
            <person name="Yandava C."/>
            <person name="Wortman J."/>
            <person name="Nusbaum C."/>
            <person name="Birren B."/>
        </authorList>
    </citation>
    <scope>NUCLEOTIDE SEQUENCE [LARGE SCALE GENOMIC DNA]</scope>
    <source>
        <strain evidence="9 10">ATCC BAA-286</strain>
    </source>
</reference>
<dbReference type="GO" id="GO:0009279">
    <property type="term" value="C:cell outer membrane"/>
    <property type="evidence" value="ECO:0007669"/>
    <property type="project" value="UniProtKB-SubCell"/>
</dbReference>
<evidence type="ECO:0000313" key="10">
    <source>
        <dbReference type="Proteomes" id="UP000004913"/>
    </source>
</evidence>
<evidence type="ECO:0000259" key="8">
    <source>
        <dbReference type="SMART" id="SM00965"/>
    </source>
</evidence>
<keyword evidence="3 7" id="KW-1134">Transmembrane beta strand</keyword>
<dbReference type="STRING" id="742766.HMPREF9455_01738"/>
<evidence type="ECO:0000256" key="4">
    <source>
        <dbReference type="ARBA" id="ARBA00022692"/>
    </source>
</evidence>
<keyword evidence="10" id="KW-1185">Reference proteome</keyword>
<name>F5IXC1_9BACT</name>
<sequence>MKIITKTDVFATKNVCHKQLLRVMKLTSFFLIVFVFCLNAGNLSSQNIKVTLNQKNVTLETVLNKIESQTDYLFVYDKSINKDRIVSVTETEQTLADVLENLFRYTNISYFVEGTNIVLSTKKSGSKDTPQQQRTITGTVRDENGEAIIGASVSIEGTTKGTFSDIDGRFEISLPAGTAKLVVSFIGMVTYEFTVGAQNNYNIILKNATVTMDEVVVTALGIRREEKALTYNVQEIKAEELTTVKDANFVNSLAGKVAGITINQSASGIGGSSRVIMRGTKSLLGDNNALYVIDGIPIYNTKNDQPEAAYESPDGGDGDVMSFLNPEDIESISVLSGAASAALYGSQGANGVILVTTKKGKEGRVRLNYSNSTMFMAPFVKPQFQNTYGTKGTEFNSWGAKLDKPTSYDPMDFFQTGYTETNSLSVSAGNQYNQTYASASALLARGIIPNNDLRRINLTVNNTTSLIKDKLTLDLGFSYATQKDKNMLIQGQYHNPLVPLYLFPRGDDINKYKVYERYDEGRNFSLQYWPYGNQGLGMQNPYWIVNREAFENKTDRYSINGALIYKPVNWLTLTGRALSTFTSNTFERKISASADLLFASEKGNYMHRQTSNKQLYADFLATVDKRFNDDFSLTGVLGASVLDFKYRQSGAEGHLSIIPDFFYLGNLDLTHPESRLLQNDYNEQTQSVFATAQLGYKSMLYLDLTARNEWSSALAYTDHGTAFFYPSVGLSGIISEMTDLSSVVSFLKVRGSYSEVGNAPIRYITMINYGLKQNGSLDLLPFYPARGLKPERTKAYEVGLNTKFLNNMLRFDITYYNTNTYNQLFKIDASTTSGFSYYYLNAGKVNNQGVEISLGLDKRWRNFQWSSNFTYTLNRNKVKKMVAAGTIDPTTNQPMENGMNEIIASEQDAYRMVIKEGAAMGDIYVYTLKKDLNGNVYVDPVNGTVSADTKNWVRAGNPAPKYNLGFQNTFSYKDFSLGFLFDARIGGVGVSATQALMDRYGVSKASANARDAGGVAVNGGLLNPENYYSVVGGGTTGILSEYVYSMTNVRLREASLSYTLPANLFKGYVKNVTLSVIGRNLWMIYNRAPFDPEITASTGTYYQGFDYFMQPSLRSFGFNVKVEF</sequence>
<organism evidence="9 10">
    <name type="scientific">Dysgonomonas gadei ATCC BAA-286</name>
    <dbReference type="NCBI Taxonomy" id="742766"/>
    <lineage>
        <taxon>Bacteria</taxon>
        <taxon>Pseudomonadati</taxon>
        <taxon>Bacteroidota</taxon>
        <taxon>Bacteroidia</taxon>
        <taxon>Bacteroidales</taxon>
        <taxon>Dysgonomonadaceae</taxon>
        <taxon>Dysgonomonas</taxon>
    </lineage>
</organism>
<proteinExistence type="inferred from homology"/>
<dbReference type="SUPFAM" id="SSF49464">
    <property type="entry name" value="Carboxypeptidase regulatory domain-like"/>
    <property type="match status" value="1"/>
</dbReference>
<accession>F5IXC1</accession>